<dbReference type="AlphaFoldDB" id="A0A8J5FHA7"/>
<gene>
    <name evidence="3" type="ORF">ZIOFF_058965</name>
</gene>
<keyword evidence="4" id="KW-1185">Reference proteome</keyword>
<feature type="compositionally biased region" description="Basic and acidic residues" evidence="1">
    <location>
        <begin position="209"/>
        <end position="218"/>
    </location>
</feature>
<dbReference type="InterPro" id="IPR005607">
    <property type="entry name" value="BSD_dom"/>
</dbReference>
<reference evidence="3 4" key="1">
    <citation type="submission" date="2020-08" db="EMBL/GenBank/DDBJ databases">
        <title>Plant Genome Project.</title>
        <authorList>
            <person name="Zhang R.-G."/>
        </authorList>
    </citation>
    <scope>NUCLEOTIDE SEQUENCE [LARGE SCALE GENOMIC DNA]</scope>
    <source>
        <tissue evidence="3">Rhizome</tissue>
    </source>
</reference>
<comment type="caution">
    <text evidence="3">The sequence shown here is derived from an EMBL/GenBank/DDBJ whole genome shotgun (WGS) entry which is preliminary data.</text>
</comment>
<sequence>MTASFLSMVDATYSRRSKLLPTFLLGGNRLAQIHHAGRTLNGPNVVPRADHAGRTLNGPNMVPRADHAGRTLNGPNVAASSSRRHDDLKILNRHKWMARVCFTRNSNRHPRRFIFDHGGRVRREAPVGCARGACGGGVAGGVRTCREAPVGRARGECSVRGERMCREAPIGRDAEGMRMWRRETGKGGGECRGPRFEASEAEGGGVIGRSKDRGSESRAEGVWIGDRDVPILPETCPFLVGQSGPQPASTGREKGEMRAITAVFDVDGDGASDQAEKQEKRKHSVDCTMAALSSPPFAISLLLPMPMPIPLVFVLAPWALPPKAVPSVPDLDEAEDLAQLRPHFRTAFHCLPPRFILSQAPSFGGRFIRAKSTRRASPTLISDVRRLRDPSSPSPLPAPGFDFFPLETLAMAVRGFRGVRDDLSELGRHLLDIACLFSPLLPPPHHESPPPSPRPASSPSTPPARASARALAGILSDLAEIGGGFRSGITRLSGALRGPADRDRESGDRAGKSREIGVSEEVLEYVEDLVKYPDSWLEFPVHLDEEFHMSRTQKEHITTVERINPNLQSLRLRLCPAHLSEDSFWRIYFALLHPKLNKHDSELLSTYQARK</sequence>
<evidence type="ECO:0000256" key="1">
    <source>
        <dbReference type="SAM" id="MobiDB-lite"/>
    </source>
</evidence>
<dbReference type="Pfam" id="PF03909">
    <property type="entry name" value="BSD"/>
    <property type="match status" value="1"/>
</dbReference>
<feature type="region of interest" description="Disordered" evidence="1">
    <location>
        <begin position="442"/>
        <end position="467"/>
    </location>
</feature>
<feature type="compositionally biased region" description="Basic and acidic residues" evidence="1">
    <location>
        <begin position="499"/>
        <end position="513"/>
    </location>
</feature>
<proteinExistence type="predicted"/>
<protein>
    <recommendedName>
        <fullName evidence="2">BSD domain-containing protein</fullName>
    </recommendedName>
</protein>
<evidence type="ECO:0000313" key="4">
    <source>
        <dbReference type="Proteomes" id="UP000734854"/>
    </source>
</evidence>
<dbReference type="SUPFAM" id="SSF140383">
    <property type="entry name" value="BSD domain-like"/>
    <property type="match status" value="1"/>
</dbReference>
<dbReference type="PROSITE" id="PS50858">
    <property type="entry name" value="BSD"/>
    <property type="match status" value="1"/>
</dbReference>
<dbReference type="EMBL" id="JACMSC010000016">
    <property type="protein sequence ID" value="KAG6482334.1"/>
    <property type="molecule type" value="Genomic_DNA"/>
</dbReference>
<feature type="compositionally biased region" description="Pro residues" evidence="1">
    <location>
        <begin position="449"/>
        <end position="462"/>
    </location>
</feature>
<dbReference type="Proteomes" id="UP000734854">
    <property type="component" value="Unassembled WGS sequence"/>
</dbReference>
<dbReference type="SMART" id="SM00751">
    <property type="entry name" value="BSD"/>
    <property type="match status" value="1"/>
</dbReference>
<evidence type="ECO:0000313" key="3">
    <source>
        <dbReference type="EMBL" id="KAG6482334.1"/>
    </source>
</evidence>
<accession>A0A8J5FHA7</accession>
<name>A0A8J5FHA7_ZINOF</name>
<feature type="region of interest" description="Disordered" evidence="1">
    <location>
        <begin position="184"/>
        <end position="218"/>
    </location>
</feature>
<dbReference type="InterPro" id="IPR035925">
    <property type="entry name" value="BSD_dom_sf"/>
</dbReference>
<feature type="domain" description="BSD" evidence="2">
    <location>
        <begin position="553"/>
        <end position="596"/>
    </location>
</feature>
<evidence type="ECO:0000259" key="2">
    <source>
        <dbReference type="PROSITE" id="PS50858"/>
    </source>
</evidence>
<dbReference type="PANTHER" id="PTHR31923">
    <property type="entry name" value="BSD DOMAIN-CONTAINING PROTEIN"/>
    <property type="match status" value="1"/>
</dbReference>
<dbReference type="PANTHER" id="PTHR31923:SF4">
    <property type="entry name" value="BSD DOMAIN-CONTAINING PROTEIN"/>
    <property type="match status" value="1"/>
</dbReference>
<dbReference type="Gene3D" id="1.10.3970.10">
    <property type="entry name" value="BSD domain"/>
    <property type="match status" value="1"/>
</dbReference>
<feature type="region of interest" description="Disordered" evidence="1">
    <location>
        <begin position="492"/>
        <end position="513"/>
    </location>
</feature>
<organism evidence="3 4">
    <name type="scientific">Zingiber officinale</name>
    <name type="common">Ginger</name>
    <name type="synonym">Amomum zingiber</name>
    <dbReference type="NCBI Taxonomy" id="94328"/>
    <lineage>
        <taxon>Eukaryota</taxon>
        <taxon>Viridiplantae</taxon>
        <taxon>Streptophyta</taxon>
        <taxon>Embryophyta</taxon>
        <taxon>Tracheophyta</taxon>
        <taxon>Spermatophyta</taxon>
        <taxon>Magnoliopsida</taxon>
        <taxon>Liliopsida</taxon>
        <taxon>Zingiberales</taxon>
        <taxon>Zingiberaceae</taxon>
        <taxon>Zingiber</taxon>
    </lineage>
</organism>